<evidence type="ECO:0000313" key="9">
    <source>
        <dbReference type="Proteomes" id="UP000268321"/>
    </source>
</evidence>
<keyword evidence="3" id="KW-0256">Endoplasmic reticulum</keyword>
<proteinExistence type="predicted"/>
<dbReference type="Pfam" id="PF13015">
    <property type="entry name" value="PRKCSH_1"/>
    <property type="match status" value="1"/>
</dbReference>
<keyword evidence="4" id="KW-1015">Disulfide bond</keyword>
<evidence type="ECO:0000256" key="2">
    <source>
        <dbReference type="ARBA" id="ARBA00022729"/>
    </source>
</evidence>
<keyword evidence="2 6" id="KW-0732">Signal</keyword>
<dbReference type="InterPro" id="IPR036607">
    <property type="entry name" value="PRKCSH"/>
</dbReference>
<dbReference type="PROSITE" id="PS51914">
    <property type="entry name" value="MRH"/>
    <property type="match status" value="1"/>
</dbReference>
<evidence type="ECO:0000256" key="3">
    <source>
        <dbReference type="ARBA" id="ARBA00022824"/>
    </source>
</evidence>
<dbReference type="OrthoDB" id="28322at2759"/>
<dbReference type="InterPro" id="IPR028146">
    <property type="entry name" value="PRKCSH_N"/>
</dbReference>
<dbReference type="InterPro" id="IPR009011">
    <property type="entry name" value="Man6P_isomerase_rcpt-bd_dom_sf"/>
</dbReference>
<accession>A0A4P9ZHD5</accession>
<evidence type="ECO:0000313" key="8">
    <source>
        <dbReference type="EMBL" id="RKP32564.1"/>
    </source>
</evidence>
<protein>
    <recommendedName>
        <fullName evidence="1">Glucosidase 2 subunit beta</fullName>
    </recommendedName>
</protein>
<dbReference type="GO" id="GO:0006491">
    <property type="term" value="P:N-glycan processing"/>
    <property type="evidence" value="ECO:0007669"/>
    <property type="project" value="TreeGrafter"/>
</dbReference>
<dbReference type="Proteomes" id="UP000268321">
    <property type="component" value="Unassembled WGS sequence"/>
</dbReference>
<dbReference type="GO" id="GO:0017177">
    <property type="term" value="C:glucosidase II complex"/>
    <property type="evidence" value="ECO:0007669"/>
    <property type="project" value="TreeGrafter"/>
</dbReference>
<feature type="signal peptide" evidence="6">
    <location>
        <begin position="1"/>
        <end position="16"/>
    </location>
</feature>
<dbReference type="SUPFAM" id="SSF50911">
    <property type="entry name" value="Mannose 6-phosphate receptor domain"/>
    <property type="match status" value="1"/>
</dbReference>
<gene>
    <name evidence="8" type="ORF">METBISCDRAFT_29472</name>
</gene>
<dbReference type="InterPro" id="IPR039794">
    <property type="entry name" value="Gtb1-like"/>
</dbReference>
<evidence type="ECO:0000259" key="7">
    <source>
        <dbReference type="PROSITE" id="PS51914"/>
    </source>
</evidence>
<keyword evidence="5" id="KW-0175">Coiled coil</keyword>
<feature type="chain" id="PRO_5020225287" description="Glucosidase 2 subunit beta" evidence="6">
    <location>
        <begin position="17"/>
        <end position="486"/>
    </location>
</feature>
<feature type="domain" description="MRH" evidence="7">
    <location>
        <begin position="364"/>
        <end position="469"/>
    </location>
</feature>
<dbReference type="AlphaFoldDB" id="A0A4P9ZHD5"/>
<dbReference type="EMBL" id="ML004430">
    <property type="protein sequence ID" value="RKP32564.1"/>
    <property type="molecule type" value="Genomic_DNA"/>
</dbReference>
<reference evidence="9" key="1">
    <citation type="journal article" date="2018" name="Nat. Microbiol.">
        <title>Leveraging single-cell genomics to expand the fungal tree of life.</title>
        <authorList>
            <person name="Ahrendt S.R."/>
            <person name="Quandt C.A."/>
            <person name="Ciobanu D."/>
            <person name="Clum A."/>
            <person name="Salamov A."/>
            <person name="Andreopoulos B."/>
            <person name="Cheng J.F."/>
            <person name="Woyke T."/>
            <person name="Pelin A."/>
            <person name="Henrissat B."/>
            <person name="Reynolds N.K."/>
            <person name="Benny G.L."/>
            <person name="Smith M.E."/>
            <person name="James T.Y."/>
            <person name="Grigoriev I.V."/>
        </authorList>
    </citation>
    <scope>NUCLEOTIDE SEQUENCE [LARGE SCALE GENOMIC DNA]</scope>
    <source>
        <strain evidence="9">Baker2002</strain>
    </source>
</reference>
<feature type="coiled-coil region" evidence="5">
    <location>
        <begin position="344"/>
        <end position="371"/>
    </location>
</feature>
<dbReference type="PANTHER" id="PTHR12630">
    <property type="entry name" value="N-LINKED OLIGOSACCHARIDE PROCESSING"/>
    <property type="match status" value="1"/>
</dbReference>
<dbReference type="Pfam" id="PF12999">
    <property type="entry name" value="PRKCSH-like"/>
    <property type="match status" value="1"/>
</dbReference>
<sequence>MSRLLCSLVAASVALASSVRGVAPDKQSLYQPDAQGNWKCLLDPSTVLKLEQVNDNYCDCPDGSDEPGTNACEFTSSSPKMYYCANEGFYPRYIENYKLNDGVCDYEICCDGSDEYVSGRCPNVCSKVKEQYDGYILKKKEEMNHGLIARQVLEAKAAKRKEASLKATAKLTEEVAKFEHQLKYKACEPKTEAHEEIQQLSQLIVDETKFKQLMQDYTAQYTGLSNKIAFLEKIMLEMAMNYNPNFNDAAVKTAIHFFQDYLSNKPEPQKLPTQYDHVIILKNSQGSQLVDDSIQNYIKKVIYIPQILFNYCNTIVDYFPNYAKAERKQKLIRKGLHVTNSQMDQKLIQKLQSLQRELEILNQKNMQYYGENDILRAMEQQEYEQKFGDYVYKIKFLNSIYQDNTLLGRYIGFDGTSMHFAGGDRCWNGPQRSATLGFACSEKMKISSVYEPQKCQYEILATSPLACKDFSEEELAKGFMLNKASL</sequence>
<dbReference type="PANTHER" id="PTHR12630:SF1">
    <property type="entry name" value="GLUCOSIDASE 2 SUBUNIT BETA"/>
    <property type="match status" value="1"/>
</dbReference>
<organism evidence="8 9">
    <name type="scientific">Metschnikowia bicuspidata</name>
    <dbReference type="NCBI Taxonomy" id="27322"/>
    <lineage>
        <taxon>Eukaryota</taxon>
        <taxon>Fungi</taxon>
        <taxon>Dikarya</taxon>
        <taxon>Ascomycota</taxon>
        <taxon>Saccharomycotina</taxon>
        <taxon>Pichiomycetes</taxon>
        <taxon>Metschnikowiaceae</taxon>
        <taxon>Metschnikowia</taxon>
    </lineage>
</organism>
<evidence type="ECO:0000256" key="6">
    <source>
        <dbReference type="SAM" id="SignalP"/>
    </source>
</evidence>
<evidence type="ECO:0000256" key="5">
    <source>
        <dbReference type="SAM" id="Coils"/>
    </source>
</evidence>
<dbReference type="Gene3D" id="2.70.130.10">
    <property type="entry name" value="Mannose-6-phosphate receptor binding domain"/>
    <property type="match status" value="1"/>
</dbReference>
<evidence type="ECO:0000256" key="4">
    <source>
        <dbReference type="ARBA" id="ARBA00023157"/>
    </source>
</evidence>
<dbReference type="InterPro" id="IPR044865">
    <property type="entry name" value="MRH_dom"/>
</dbReference>
<name>A0A4P9ZHD5_9ASCO</name>
<keyword evidence="9" id="KW-1185">Reference proteome</keyword>
<evidence type="ECO:0000256" key="1">
    <source>
        <dbReference type="ARBA" id="ARBA00022387"/>
    </source>
</evidence>